<accession>A0AAD5VF10</accession>
<feature type="compositionally biased region" description="Low complexity" evidence="7">
    <location>
        <begin position="184"/>
        <end position="195"/>
    </location>
</feature>
<sequence>MKGKSTFCTEFNLTRLIPNSSSSTMYLNFFQVQGNFEASGSTAHTITTQTMTVDDLSSTYSAEESIAVMHQRDATGRRCHKTLKGGGEAVWPPNLEAALIAGLQLYSDRHRVHMRHRGRFIGRNHFLSDYVKSVTGRRRTAKQVGSRLQQLKDTCRELDILYLITGSRSPSPRRDHRRGRKSSSKTSSRRSVSSSPELSDDTYEESPEPHFIQATPEYAPLVESPQSVSYPTSSVSPSSPVYEPSNQCSFTNEQCNTVQYYASSQCYSNQNEWACPPQASSPTYSAPTQQWGNYYSAVEVQQQHQYAYYDSQYY</sequence>
<keyword evidence="10" id="KW-1185">Reference proteome</keyword>
<evidence type="ECO:0000256" key="6">
    <source>
        <dbReference type="PROSITE-ProRule" id="PRU00505"/>
    </source>
</evidence>
<dbReference type="GO" id="GO:0000978">
    <property type="term" value="F:RNA polymerase II cis-regulatory region sequence-specific DNA binding"/>
    <property type="evidence" value="ECO:0007669"/>
    <property type="project" value="TreeGrafter"/>
</dbReference>
<keyword evidence="4" id="KW-0804">Transcription</keyword>
<dbReference type="PANTHER" id="PTHR11834">
    <property type="entry name" value="TRANSCRIPTIONAL ENHANCER FACTOR TEF RELATED"/>
    <property type="match status" value="1"/>
</dbReference>
<dbReference type="SMART" id="SM00426">
    <property type="entry name" value="TEA"/>
    <property type="match status" value="1"/>
</dbReference>
<comment type="similarity">
    <text evidence="2">Belongs to the TEC1 family.</text>
</comment>
<proteinExistence type="inferred from homology"/>
<protein>
    <recommendedName>
        <fullName evidence="8">TEA domain-containing protein</fullName>
    </recommendedName>
</protein>
<evidence type="ECO:0000256" key="4">
    <source>
        <dbReference type="ARBA" id="ARBA00023163"/>
    </source>
</evidence>
<evidence type="ECO:0000313" key="10">
    <source>
        <dbReference type="Proteomes" id="UP001213000"/>
    </source>
</evidence>
<evidence type="ECO:0000256" key="1">
    <source>
        <dbReference type="ARBA" id="ARBA00004123"/>
    </source>
</evidence>
<dbReference type="InterPro" id="IPR050937">
    <property type="entry name" value="TEC1_TEAD_TF"/>
</dbReference>
<evidence type="ECO:0000313" key="9">
    <source>
        <dbReference type="EMBL" id="KAJ3555075.1"/>
    </source>
</evidence>
<gene>
    <name evidence="9" type="ORF">NP233_g12291</name>
</gene>
<dbReference type="Proteomes" id="UP001213000">
    <property type="component" value="Unassembled WGS sequence"/>
</dbReference>
<dbReference type="PANTHER" id="PTHR11834:SF0">
    <property type="entry name" value="PROTEIN SCALLOPED"/>
    <property type="match status" value="1"/>
</dbReference>
<organism evidence="9 10">
    <name type="scientific">Leucocoprinus birnbaumii</name>
    <dbReference type="NCBI Taxonomy" id="56174"/>
    <lineage>
        <taxon>Eukaryota</taxon>
        <taxon>Fungi</taxon>
        <taxon>Dikarya</taxon>
        <taxon>Basidiomycota</taxon>
        <taxon>Agaricomycotina</taxon>
        <taxon>Agaricomycetes</taxon>
        <taxon>Agaricomycetidae</taxon>
        <taxon>Agaricales</taxon>
        <taxon>Agaricineae</taxon>
        <taxon>Agaricaceae</taxon>
        <taxon>Leucocoprinus</taxon>
    </lineage>
</organism>
<keyword evidence="3" id="KW-0805">Transcription regulation</keyword>
<feature type="DNA-binding region" description="TEA" evidence="6">
    <location>
        <begin position="84"/>
        <end position="158"/>
    </location>
</feature>
<evidence type="ECO:0000256" key="5">
    <source>
        <dbReference type="ARBA" id="ARBA00023242"/>
    </source>
</evidence>
<dbReference type="Pfam" id="PF01285">
    <property type="entry name" value="TEA"/>
    <property type="match status" value="1"/>
</dbReference>
<dbReference type="EMBL" id="JANIEX010001721">
    <property type="protein sequence ID" value="KAJ3555075.1"/>
    <property type="molecule type" value="Genomic_DNA"/>
</dbReference>
<keyword evidence="5" id="KW-0539">Nucleus</keyword>
<feature type="compositionally biased region" description="Basic residues" evidence="7">
    <location>
        <begin position="174"/>
        <end position="183"/>
    </location>
</feature>
<dbReference type="AlphaFoldDB" id="A0AAD5VF10"/>
<dbReference type="PROSITE" id="PS51088">
    <property type="entry name" value="TEA_2"/>
    <property type="match status" value="1"/>
</dbReference>
<feature type="region of interest" description="Disordered" evidence="7">
    <location>
        <begin position="166"/>
        <end position="209"/>
    </location>
</feature>
<dbReference type="GO" id="GO:0005634">
    <property type="term" value="C:nucleus"/>
    <property type="evidence" value="ECO:0007669"/>
    <property type="project" value="UniProtKB-SubCell"/>
</dbReference>
<dbReference type="InterPro" id="IPR038096">
    <property type="entry name" value="TEA/ATTS_sf"/>
</dbReference>
<dbReference type="PRINTS" id="PR00065">
    <property type="entry name" value="TEADOMAIN"/>
</dbReference>
<evidence type="ECO:0000256" key="2">
    <source>
        <dbReference type="ARBA" id="ARBA00008421"/>
    </source>
</evidence>
<evidence type="ECO:0000256" key="7">
    <source>
        <dbReference type="SAM" id="MobiDB-lite"/>
    </source>
</evidence>
<evidence type="ECO:0000259" key="8">
    <source>
        <dbReference type="PROSITE" id="PS51088"/>
    </source>
</evidence>
<dbReference type="GO" id="GO:0005667">
    <property type="term" value="C:transcription regulator complex"/>
    <property type="evidence" value="ECO:0007669"/>
    <property type="project" value="TreeGrafter"/>
</dbReference>
<feature type="domain" description="TEA" evidence="8">
    <location>
        <begin position="84"/>
        <end position="158"/>
    </location>
</feature>
<dbReference type="InterPro" id="IPR000818">
    <property type="entry name" value="TEA/ATTS_dom"/>
</dbReference>
<evidence type="ECO:0000256" key="3">
    <source>
        <dbReference type="ARBA" id="ARBA00023015"/>
    </source>
</evidence>
<reference evidence="9" key="1">
    <citation type="submission" date="2022-07" db="EMBL/GenBank/DDBJ databases">
        <title>Genome Sequence of Leucocoprinus birnbaumii.</title>
        <authorList>
            <person name="Buettner E."/>
        </authorList>
    </citation>
    <scope>NUCLEOTIDE SEQUENCE</scope>
    <source>
        <strain evidence="9">VT141</strain>
    </source>
</reference>
<dbReference type="Gene3D" id="6.10.20.40">
    <property type="entry name" value="TEA/ATTS domain"/>
    <property type="match status" value="1"/>
</dbReference>
<comment type="caution">
    <text evidence="9">The sequence shown here is derived from an EMBL/GenBank/DDBJ whole genome shotgun (WGS) entry which is preliminary data.</text>
</comment>
<name>A0AAD5VF10_9AGAR</name>
<comment type="subcellular location">
    <subcellularLocation>
        <location evidence="1">Nucleus</location>
    </subcellularLocation>
</comment>
<dbReference type="GO" id="GO:0000981">
    <property type="term" value="F:DNA-binding transcription factor activity, RNA polymerase II-specific"/>
    <property type="evidence" value="ECO:0007669"/>
    <property type="project" value="TreeGrafter"/>
</dbReference>